<feature type="compositionally biased region" description="Basic and acidic residues" evidence="1">
    <location>
        <begin position="54"/>
        <end position="64"/>
    </location>
</feature>
<evidence type="ECO:0000313" key="3">
    <source>
        <dbReference type="Proteomes" id="UP000077202"/>
    </source>
</evidence>
<evidence type="ECO:0000313" key="2">
    <source>
        <dbReference type="EMBL" id="OAE33533.1"/>
    </source>
</evidence>
<reference evidence="2" key="1">
    <citation type="submission" date="2016-03" db="EMBL/GenBank/DDBJ databases">
        <title>Mechanisms controlling the formation of the plant cell surface in tip-growing cells are functionally conserved among land plants.</title>
        <authorList>
            <person name="Honkanen S."/>
            <person name="Jones V.A."/>
            <person name="Morieri G."/>
            <person name="Champion C."/>
            <person name="Hetherington A.J."/>
            <person name="Kelly S."/>
            <person name="Saint-Marcoux D."/>
            <person name="Proust H."/>
            <person name="Prescott H."/>
            <person name="Dolan L."/>
        </authorList>
    </citation>
    <scope>NUCLEOTIDE SEQUENCE [LARGE SCALE GENOMIC DNA]</scope>
    <source>
        <tissue evidence="2">Whole gametophyte</tissue>
    </source>
</reference>
<proteinExistence type="predicted"/>
<dbReference type="EMBL" id="LVLJ01000640">
    <property type="protein sequence ID" value="OAE33533.1"/>
    <property type="molecule type" value="Genomic_DNA"/>
</dbReference>
<gene>
    <name evidence="2" type="ORF">AXG93_1467s1350</name>
</gene>
<feature type="compositionally biased region" description="Polar residues" evidence="1">
    <location>
        <begin position="65"/>
        <end position="82"/>
    </location>
</feature>
<feature type="region of interest" description="Disordered" evidence="1">
    <location>
        <begin position="48"/>
        <end position="82"/>
    </location>
</feature>
<evidence type="ECO:0000256" key="1">
    <source>
        <dbReference type="SAM" id="MobiDB-lite"/>
    </source>
</evidence>
<name>A0A176WLN4_MARPO</name>
<accession>A0A176WLN4</accession>
<protein>
    <submittedName>
        <fullName evidence="2">Uncharacterized protein</fullName>
    </submittedName>
</protein>
<keyword evidence="3" id="KW-1185">Reference proteome</keyword>
<sequence>MGLGLSHGQLDEFEPDAIVRVNRNLLYDQRNAPNASIRNVTSSYGPARIIQYRTDTDRGQEPGRQRSTNIASHTSDHQSSSNDCQLCCENLLVGDCHDSKAPSIDTPSQTQGKRVHRILDMVSLAPVETHAQLERIMSQFPGWARKDCDLETGWVEYRFTSSSGNCLERVWLPSPDLQEASSEVLDTFARTVNKLERRLVFEVWTWTIYQNPLYSSGRLSLVPSPRKSKSFPMIPGMYLIRVFVYFFQVQVEFGIQISDPDRLKGR</sequence>
<comment type="caution">
    <text evidence="2">The sequence shown here is derived from an EMBL/GenBank/DDBJ whole genome shotgun (WGS) entry which is preliminary data.</text>
</comment>
<dbReference type="AlphaFoldDB" id="A0A176WLN4"/>
<dbReference type="Proteomes" id="UP000077202">
    <property type="component" value="Unassembled WGS sequence"/>
</dbReference>
<organism evidence="2 3">
    <name type="scientific">Marchantia polymorpha subsp. ruderalis</name>
    <dbReference type="NCBI Taxonomy" id="1480154"/>
    <lineage>
        <taxon>Eukaryota</taxon>
        <taxon>Viridiplantae</taxon>
        <taxon>Streptophyta</taxon>
        <taxon>Embryophyta</taxon>
        <taxon>Marchantiophyta</taxon>
        <taxon>Marchantiopsida</taxon>
        <taxon>Marchantiidae</taxon>
        <taxon>Marchantiales</taxon>
        <taxon>Marchantiaceae</taxon>
        <taxon>Marchantia</taxon>
    </lineage>
</organism>